<keyword evidence="3" id="KW-0238">DNA-binding</keyword>
<dbReference type="OrthoDB" id="3177763at2"/>
<dbReference type="AlphaFoldDB" id="A0A1C6S0I5"/>
<feature type="compositionally biased region" description="Basic residues" evidence="1">
    <location>
        <begin position="1"/>
        <end position="12"/>
    </location>
</feature>
<keyword evidence="4" id="KW-1185">Reference proteome</keyword>
<proteinExistence type="predicted"/>
<accession>A0A1C6S0I5</accession>
<dbReference type="GO" id="GO:0003677">
    <property type="term" value="F:DNA binding"/>
    <property type="evidence" value="ECO:0007669"/>
    <property type="project" value="UniProtKB-KW"/>
</dbReference>
<evidence type="ECO:0000313" key="3">
    <source>
        <dbReference type="EMBL" id="SCL22904.1"/>
    </source>
</evidence>
<gene>
    <name evidence="3" type="ORF">GA0074692_1480</name>
</gene>
<dbReference type="InterPro" id="IPR036388">
    <property type="entry name" value="WH-like_DNA-bd_sf"/>
</dbReference>
<dbReference type="InterPro" id="IPR036390">
    <property type="entry name" value="WH_DNA-bd_sf"/>
</dbReference>
<evidence type="ECO:0000259" key="2">
    <source>
        <dbReference type="PROSITE" id="PS50995"/>
    </source>
</evidence>
<dbReference type="InterPro" id="IPR039422">
    <property type="entry name" value="MarR/SlyA-like"/>
</dbReference>
<dbReference type="GO" id="GO:0006950">
    <property type="term" value="P:response to stress"/>
    <property type="evidence" value="ECO:0007669"/>
    <property type="project" value="TreeGrafter"/>
</dbReference>
<reference evidence="4" key="1">
    <citation type="submission" date="2016-06" db="EMBL/GenBank/DDBJ databases">
        <authorList>
            <person name="Varghese N."/>
            <person name="Submissions Spin"/>
        </authorList>
    </citation>
    <scope>NUCLEOTIDE SEQUENCE [LARGE SCALE GENOMIC DNA]</scope>
    <source>
        <strain evidence="4">DSM 43817</strain>
    </source>
</reference>
<dbReference type="SUPFAM" id="SSF46785">
    <property type="entry name" value="Winged helix' DNA-binding domain"/>
    <property type="match status" value="1"/>
</dbReference>
<dbReference type="EMBL" id="FMHW01000002">
    <property type="protein sequence ID" value="SCL22904.1"/>
    <property type="molecule type" value="Genomic_DNA"/>
</dbReference>
<evidence type="ECO:0000313" key="4">
    <source>
        <dbReference type="Proteomes" id="UP000198959"/>
    </source>
</evidence>
<protein>
    <submittedName>
        <fullName evidence="3">DNA-binding transcriptional regulator, MarR family</fullName>
    </submittedName>
</protein>
<dbReference type="STRING" id="145854.GA0074692_1480"/>
<dbReference type="PANTHER" id="PTHR33164">
    <property type="entry name" value="TRANSCRIPTIONAL REGULATOR, MARR FAMILY"/>
    <property type="match status" value="1"/>
</dbReference>
<dbReference type="Gene3D" id="1.10.10.10">
    <property type="entry name" value="Winged helix-like DNA-binding domain superfamily/Winged helix DNA-binding domain"/>
    <property type="match status" value="1"/>
</dbReference>
<dbReference type="Pfam" id="PF01047">
    <property type="entry name" value="MarR"/>
    <property type="match status" value="1"/>
</dbReference>
<feature type="region of interest" description="Disordered" evidence="1">
    <location>
        <begin position="1"/>
        <end position="36"/>
    </location>
</feature>
<dbReference type="InterPro" id="IPR000835">
    <property type="entry name" value="HTH_MarR-typ"/>
</dbReference>
<dbReference type="GO" id="GO:0003700">
    <property type="term" value="F:DNA-binding transcription factor activity"/>
    <property type="evidence" value="ECO:0007669"/>
    <property type="project" value="InterPro"/>
</dbReference>
<dbReference type="SMART" id="SM00347">
    <property type="entry name" value="HTH_MARR"/>
    <property type="match status" value="1"/>
</dbReference>
<dbReference type="PANTHER" id="PTHR33164:SF43">
    <property type="entry name" value="HTH-TYPE TRANSCRIPTIONAL REPRESSOR YETL"/>
    <property type="match status" value="1"/>
</dbReference>
<sequence length="179" mass="19380">MSGRRGAGRRPPRVLPLYPASVSQADPVQPDDNAPPPGLRLLYAIGRLDRGITRELQQGLKPLGLSPHQYATLTVLRARSGLSNAQLARRAYVTPQAMIQVLSSLHADGLISRSPSGDNQRVLEISLTARGREVVERCDRIADEIEDRMLDGVPPGERRALLDAVRACVQRINAGLPGG</sequence>
<dbReference type="Proteomes" id="UP000198959">
    <property type="component" value="Unassembled WGS sequence"/>
</dbReference>
<dbReference type="PROSITE" id="PS50995">
    <property type="entry name" value="HTH_MARR_2"/>
    <property type="match status" value="1"/>
</dbReference>
<feature type="domain" description="HTH marR-type" evidence="2">
    <location>
        <begin position="38"/>
        <end position="170"/>
    </location>
</feature>
<organism evidence="3 4">
    <name type="scientific">Micromonospora pallida</name>
    <dbReference type="NCBI Taxonomy" id="145854"/>
    <lineage>
        <taxon>Bacteria</taxon>
        <taxon>Bacillati</taxon>
        <taxon>Actinomycetota</taxon>
        <taxon>Actinomycetes</taxon>
        <taxon>Micromonosporales</taxon>
        <taxon>Micromonosporaceae</taxon>
        <taxon>Micromonospora</taxon>
    </lineage>
</organism>
<name>A0A1C6S0I5_9ACTN</name>
<evidence type="ECO:0000256" key="1">
    <source>
        <dbReference type="SAM" id="MobiDB-lite"/>
    </source>
</evidence>